<dbReference type="InterPro" id="IPR003849">
    <property type="entry name" value="Preprotein_translocase_YajC"/>
</dbReference>
<keyword evidence="3" id="KW-0813">Transport</keyword>
<evidence type="ECO:0000256" key="7">
    <source>
        <dbReference type="ARBA" id="ARBA00022989"/>
    </source>
</evidence>
<proteinExistence type="inferred from homology"/>
<organism evidence="11 12">
    <name type="scientific">Clostridium neonatale</name>
    <dbReference type="NCBI Taxonomy" id="137838"/>
    <lineage>
        <taxon>Bacteria</taxon>
        <taxon>Bacillati</taxon>
        <taxon>Bacillota</taxon>
        <taxon>Clostridia</taxon>
        <taxon>Eubacteriales</taxon>
        <taxon>Clostridiaceae</taxon>
        <taxon>Clostridium</taxon>
    </lineage>
</organism>
<dbReference type="RefSeq" id="WP_230141397.1">
    <property type="nucleotide sequence ID" value="NZ_CAKJVF010000165.1"/>
</dbReference>
<dbReference type="GO" id="GO:0015031">
    <property type="term" value="P:protein transport"/>
    <property type="evidence" value="ECO:0007669"/>
    <property type="project" value="UniProtKB-KW"/>
</dbReference>
<comment type="subcellular location">
    <subcellularLocation>
        <location evidence="1">Cell membrane</location>
        <topology evidence="1">Single-pass membrane protein</topology>
    </subcellularLocation>
</comment>
<dbReference type="PANTHER" id="PTHR33909:SF1">
    <property type="entry name" value="SEC TRANSLOCON ACCESSORY COMPLEX SUBUNIT YAJC"/>
    <property type="match status" value="1"/>
</dbReference>
<dbReference type="PANTHER" id="PTHR33909">
    <property type="entry name" value="SEC TRANSLOCON ACCESSORY COMPLEX SUBUNIT YAJC"/>
    <property type="match status" value="1"/>
</dbReference>
<keyword evidence="7 10" id="KW-1133">Transmembrane helix</keyword>
<keyword evidence="4" id="KW-1003">Cell membrane</keyword>
<evidence type="ECO:0000256" key="8">
    <source>
        <dbReference type="ARBA" id="ARBA00023010"/>
    </source>
</evidence>
<comment type="similarity">
    <text evidence="2">Belongs to the YajC family.</text>
</comment>
<evidence type="ECO:0000313" key="11">
    <source>
        <dbReference type="EMBL" id="CAI3692863.1"/>
    </source>
</evidence>
<dbReference type="Pfam" id="PF02699">
    <property type="entry name" value="YajC"/>
    <property type="match status" value="1"/>
</dbReference>
<evidence type="ECO:0000256" key="6">
    <source>
        <dbReference type="ARBA" id="ARBA00022927"/>
    </source>
</evidence>
<gene>
    <name evidence="11" type="ORF">CNEO2_880009</name>
</gene>
<evidence type="ECO:0000313" key="12">
    <source>
        <dbReference type="Proteomes" id="UP001189143"/>
    </source>
</evidence>
<feature type="transmembrane region" description="Helical" evidence="10">
    <location>
        <begin position="6"/>
        <end position="29"/>
    </location>
</feature>
<comment type="caution">
    <text evidence="11">The sequence shown here is derived from an EMBL/GenBank/DDBJ whole genome shotgun (WGS) entry which is preliminary data.</text>
</comment>
<evidence type="ECO:0000256" key="5">
    <source>
        <dbReference type="ARBA" id="ARBA00022692"/>
    </source>
</evidence>
<keyword evidence="8" id="KW-0811">Translocation</keyword>
<dbReference type="SMART" id="SM01323">
    <property type="entry name" value="YajC"/>
    <property type="match status" value="1"/>
</dbReference>
<reference evidence="11" key="1">
    <citation type="submission" date="2022-10" db="EMBL/GenBank/DDBJ databases">
        <authorList>
            <person name="Aires J."/>
            <person name="Mesa V."/>
        </authorList>
    </citation>
    <scope>NUCLEOTIDE SEQUENCE</scope>
    <source>
        <strain evidence="11">Clostridium neonatale JD116</strain>
    </source>
</reference>
<evidence type="ECO:0000256" key="9">
    <source>
        <dbReference type="ARBA" id="ARBA00023136"/>
    </source>
</evidence>
<protein>
    <submittedName>
        <fullName evidence="11">Preprotein translocase subunit YajC</fullName>
    </submittedName>
</protein>
<sequence length="93" mass="10534">MNWEVITWTFITIGFLICITGIIITLISFRNISKRKNDLTNVHTKLDVGSKILFCNGIFGTVKKINEEKIDVEIAKGTVITISRYSINNIFPS</sequence>
<evidence type="ECO:0000256" key="1">
    <source>
        <dbReference type="ARBA" id="ARBA00004162"/>
    </source>
</evidence>
<evidence type="ECO:0000256" key="2">
    <source>
        <dbReference type="ARBA" id="ARBA00006742"/>
    </source>
</evidence>
<keyword evidence="6" id="KW-0653">Protein transport</keyword>
<evidence type="ECO:0000256" key="4">
    <source>
        <dbReference type="ARBA" id="ARBA00022475"/>
    </source>
</evidence>
<dbReference type="NCBIfam" id="TIGR00739">
    <property type="entry name" value="yajC"/>
    <property type="match status" value="1"/>
</dbReference>
<dbReference type="EMBL" id="CAMTCP010000290">
    <property type="protein sequence ID" value="CAI3692863.1"/>
    <property type="molecule type" value="Genomic_DNA"/>
</dbReference>
<keyword evidence="5 10" id="KW-0812">Transmembrane</keyword>
<evidence type="ECO:0000256" key="10">
    <source>
        <dbReference type="SAM" id="Phobius"/>
    </source>
</evidence>
<accession>A0AAD1YJL1</accession>
<evidence type="ECO:0000256" key="3">
    <source>
        <dbReference type="ARBA" id="ARBA00022448"/>
    </source>
</evidence>
<name>A0AAD1YJL1_9CLOT</name>
<dbReference type="AlphaFoldDB" id="A0AAD1YJL1"/>
<dbReference type="GO" id="GO:0005886">
    <property type="term" value="C:plasma membrane"/>
    <property type="evidence" value="ECO:0007669"/>
    <property type="project" value="UniProtKB-SubCell"/>
</dbReference>
<dbReference type="Proteomes" id="UP001189143">
    <property type="component" value="Unassembled WGS sequence"/>
</dbReference>
<keyword evidence="9 10" id="KW-0472">Membrane</keyword>